<name>A0A0B7NNY0_9FUNG</name>
<evidence type="ECO:0000313" key="2">
    <source>
        <dbReference type="Proteomes" id="UP000054107"/>
    </source>
</evidence>
<sequence>MFSLEELPLLCRGVSSQFLQLLTVDLSTSNTKFFHKYEDGAFEVGEYPFYIPKQVLKEIGKQIEKTRPFIPVSFDGAFQDIVQKVRGTRAIDYLDIALYIVPTLFVPEMTNTQAANANIKLTRGFSLSLQWEFTERTLN</sequence>
<dbReference type="Proteomes" id="UP000054107">
    <property type="component" value="Unassembled WGS sequence"/>
</dbReference>
<organism evidence="1 2">
    <name type="scientific">Parasitella parasitica</name>
    <dbReference type="NCBI Taxonomy" id="35722"/>
    <lineage>
        <taxon>Eukaryota</taxon>
        <taxon>Fungi</taxon>
        <taxon>Fungi incertae sedis</taxon>
        <taxon>Mucoromycota</taxon>
        <taxon>Mucoromycotina</taxon>
        <taxon>Mucoromycetes</taxon>
        <taxon>Mucorales</taxon>
        <taxon>Mucorineae</taxon>
        <taxon>Mucoraceae</taxon>
        <taxon>Parasitella</taxon>
    </lineage>
</organism>
<proteinExistence type="predicted"/>
<dbReference type="STRING" id="35722.A0A0B7NNY0"/>
<accession>A0A0B7NNY0</accession>
<dbReference type="OrthoDB" id="2289822at2759"/>
<keyword evidence="2" id="KW-1185">Reference proteome</keyword>
<evidence type="ECO:0000313" key="1">
    <source>
        <dbReference type="EMBL" id="CEP17058.1"/>
    </source>
</evidence>
<dbReference type="EMBL" id="LN733547">
    <property type="protein sequence ID" value="CEP17058.1"/>
    <property type="molecule type" value="Genomic_DNA"/>
</dbReference>
<reference evidence="1 2" key="1">
    <citation type="submission" date="2014-09" db="EMBL/GenBank/DDBJ databases">
        <authorList>
            <person name="Ellenberger Sabrina"/>
        </authorList>
    </citation>
    <scope>NUCLEOTIDE SEQUENCE [LARGE SCALE GENOMIC DNA]</scope>
    <source>
        <strain evidence="1 2">CBS 412.66</strain>
    </source>
</reference>
<dbReference type="AlphaFoldDB" id="A0A0B7NNY0"/>
<gene>
    <name evidence="1" type="primary">PARPA_11347.1 scaffold 43735</name>
</gene>
<protein>
    <submittedName>
        <fullName evidence="1">Uncharacterized protein</fullName>
    </submittedName>
</protein>